<evidence type="ECO:0000259" key="4">
    <source>
        <dbReference type="Pfam" id="PF13579"/>
    </source>
</evidence>
<dbReference type="InterPro" id="IPR028098">
    <property type="entry name" value="Glyco_trans_4-like_N"/>
</dbReference>
<dbReference type="CDD" id="cd03820">
    <property type="entry name" value="GT4_AmsD-like"/>
    <property type="match status" value="1"/>
</dbReference>
<dbReference type="SUPFAM" id="SSF53756">
    <property type="entry name" value="UDP-Glycosyltransferase/glycogen phosphorylase"/>
    <property type="match status" value="1"/>
</dbReference>
<dbReference type="Proteomes" id="UP000294692">
    <property type="component" value="Unassembled WGS sequence"/>
</dbReference>
<protein>
    <submittedName>
        <fullName evidence="5">Glycosyltransferase involved in cell wall biosynthesis</fullName>
    </submittedName>
</protein>
<sequence length="373" mass="40467">MKILFCVSSMHGGGAERVAATLSSAWAERGWEVTLLATYSGRGDCVYPLHSAVKVRWLADEPGMRAGRMVRTLRKPLLLRHVLRQEAPDVIVSFLTNVNVSVLLVSRGLGVPVIVSERTNPAVGSSAGRLLRWLRRMVYRWSDMAVVQTEDAGAALRERAPGMRRLAVIPNPLPSGLPEAAGPGGQGERRSVVALGRLADVKRFDRLIEAFASLAGRHPQWDLRIWGEGPMRAALQAQIEHLGLQSRVLLPGRTDTPWQALQQADVFALTSRAEGFPNAMLEAMALGLPCVAVDCPSGPRELSQDGEYALLTPMDDDGALAANLGRLMEDAQLRQSLGMKAAASVRARYGLPSVLAQWDGAFDAVGGMKERQR</sequence>
<dbReference type="InterPro" id="IPR001296">
    <property type="entry name" value="Glyco_trans_1"/>
</dbReference>
<reference evidence="5 6" key="1">
    <citation type="submission" date="2019-03" db="EMBL/GenBank/DDBJ databases">
        <title>Genomic Encyclopedia of Type Strains, Phase IV (KMG-IV): sequencing the most valuable type-strain genomes for metagenomic binning, comparative biology and taxonomic classification.</title>
        <authorList>
            <person name="Goeker M."/>
        </authorList>
    </citation>
    <scope>NUCLEOTIDE SEQUENCE [LARGE SCALE GENOMIC DNA]</scope>
    <source>
        <strain evidence="5 6">DSM 100048</strain>
    </source>
</reference>
<dbReference type="GO" id="GO:0016757">
    <property type="term" value="F:glycosyltransferase activity"/>
    <property type="evidence" value="ECO:0007669"/>
    <property type="project" value="UniProtKB-KW"/>
</dbReference>
<evidence type="ECO:0000313" key="5">
    <source>
        <dbReference type="EMBL" id="TCV03243.1"/>
    </source>
</evidence>
<proteinExistence type="predicted"/>
<keyword evidence="1" id="KW-0328">Glycosyltransferase</keyword>
<feature type="domain" description="Glycosyl transferase family 1" evidence="3">
    <location>
        <begin position="188"/>
        <end position="341"/>
    </location>
</feature>
<accession>A0A4R3VGT6</accession>
<keyword evidence="2 5" id="KW-0808">Transferase</keyword>
<dbReference type="PANTHER" id="PTHR12526">
    <property type="entry name" value="GLYCOSYLTRANSFERASE"/>
    <property type="match status" value="1"/>
</dbReference>
<feature type="domain" description="Glycosyltransferase subfamily 4-like N-terminal" evidence="4">
    <location>
        <begin position="13"/>
        <end position="171"/>
    </location>
</feature>
<name>A0A4R3VGT6_9BURK</name>
<dbReference type="OrthoDB" id="570545at2"/>
<dbReference type="RefSeq" id="WP_132473509.1">
    <property type="nucleotide sequence ID" value="NZ_JBHRVM010000001.1"/>
</dbReference>
<dbReference type="AlphaFoldDB" id="A0A4R3VGT6"/>
<organism evidence="5 6">
    <name type="scientific">Paracandidimonas soli</name>
    <dbReference type="NCBI Taxonomy" id="1917182"/>
    <lineage>
        <taxon>Bacteria</taxon>
        <taxon>Pseudomonadati</taxon>
        <taxon>Pseudomonadota</taxon>
        <taxon>Betaproteobacteria</taxon>
        <taxon>Burkholderiales</taxon>
        <taxon>Alcaligenaceae</taxon>
        <taxon>Paracandidimonas</taxon>
    </lineage>
</organism>
<dbReference type="Pfam" id="PF00534">
    <property type="entry name" value="Glycos_transf_1"/>
    <property type="match status" value="1"/>
</dbReference>
<comment type="caution">
    <text evidence="5">The sequence shown here is derived from an EMBL/GenBank/DDBJ whole genome shotgun (WGS) entry which is preliminary data.</text>
</comment>
<dbReference type="Pfam" id="PF13579">
    <property type="entry name" value="Glyco_trans_4_4"/>
    <property type="match status" value="1"/>
</dbReference>
<keyword evidence="6" id="KW-1185">Reference proteome</keyword>
<dbReference type="Gene3D" id="3.40.50.2000">
    <property type="entry name" value="Glycogen Phosphorylase B"/>
    <property type="match status" value="2"/>
</dbReference>
<dbReference type="PANTHER" id="PTHR12526:SF510">
    <property type="entry name" value="D-INOSITOL 3-PHOSPHATE GLYCOSYLTRANSFERASE"/>
    <property type="match status" value="1"/>
</dbReference>
<evidence type="ECO:0000256" key="2">
    <source>
        <dbReference type="ARBA" id="ARBA00022679"/>
    </source>
</evidence>
<gene>
    <name evidence="5" type="ORF">EV686_101707</name>
</gene>
<dbReference type="EMBL" id="SMBX01000001">
    <property type="protein sequence ID" value="TCV03243.1"/>
    <property type="molecule type" value="Genomic_DNA"/>
</dbReference>
<evidence type="ECO:0000256" key="1">
    <source>
        <dbReference type="ARBA" id="ARBA00022676"/>
    </source>
</evidence>
<evidence type="ECO:0000259" key="3">
    <source>
        <dbReference type="Pfam" id="PF00534"/>
    </source>
</evidence>
<evidence type="ECO:0000313" key="6">
    <source>
        <dbReference type="Proteomes" id="UP000294692"/>
    </source>
</evidence>